<sequence>MAFSFPNDKNSGIVFSSRPMRLKLLRRRLSVSAPRMTVRSHLSWPLRWAALALMLGFSAALALWAFEFGREIAGLDGNLKQQLAATQEELAQTRLERDRAQGIANTADSLLKAERATQDSLAAQVRLLQSDNLTLKADLGFFERLLPLGGKEALAVRGMQAEVPVAGRLRYQLLVMQGSRAPADFQGRYELALSGQLDGKGWTQAVAGGARPIRFRQYQRVEGEVDFPPQAVVQSVEVRFVDADGGVRAQQSLKL</sequence>
<keyword evidence="2" id="KW-1185">Reference proteome</keyword>
<dbReference type="InterPro" id="IPR046703">
    <property type="entry name" value="DUF6776"/>
</dbReference>
<gene>
    <name evidence="1" type="ORF">EV670_0038</name>
</gene>
<dbReference type="AlphaFoldDB" id="A0A4Q7VZ62"/>
<dbReference type="Proteomes" id="UP000293671">
    <property type="component" value="Unassembled WGS sequence"/>
</dbReference>
<accession>A0A4Q7VZ62</accession>
<evidence type="ECO:0000313" key="2">
    <source>
        <dbReference type="Proteomes" id="UP000293671"/>
    </source>
</evidence>
<dbReference type="EMBL" id="SHKP01000004">
    <property type="protein sequence ID" value="RZU02020.1"/>
    <property type="molecule type" value="Genomic_DNA"/>
</dbReference>
<organism evidence="1 2">
    <name type="scientific">Rivibacter subsaxonicus</name>
    <dbReference type="NCBI Taxonomy" id="457575"/>
    <lineage>
        <taxon>Bacteria</taxon>
        <taxon>Pseudomonadati</taxon>
        <taxon>Pseudomonadota</taxon>
        <taxon>Betaproteobacteria</taxon>
        <taxon>Burkholderiales</taxon>
        <taxon>Rivibacter</taxon>
    </lineage>
</organism>
<dbReference type="Pfam" id="PF20567">
    <property type="entry name" value="DUF6776"/>
    <property type="match status" value="1"/>
</dbReference>
<proteinExistence type="predicted"/>
<reference evidence="1 2" key="1">
    <citation type="submission" date="2019-02" db="EMBL/GenBank/DDBJ databases">
        <title>Genomic Encyclopedia of Type Strains, Phase IV (KMG-IV): sequencing the most valuable type-strain genomes for metagenomic binning, comparative biology and taxonomic classification.</title>
        <authorList>
            <person name="Goeker M."/>
        </authorList>
    </citation>
    <scope>NUCLEOTIDE SEQUENCE [LARGE SCALE GENOMIC DNA]</scope>
    <source>
        <strain evidence="1 2">DSM 19570</strain>
    </source>
</reference>
<comment type="caution">
    <text evidence="1">The sequence shown here is derived from an EMBL/GenBank/DDBJ whole genome shotgun (WGS) entry which is preliminary data.</text>
</comment>
<protein>
    <submittedName>
        <fullName evidence="1">Uncharacterized protein</fullName>
    </submittedName>
</protein>
<name>A0A4Q7VZ62_9BURK</name>
<evidence type="ECO:0000313" key="1">
    <source>
        <dbReference type="EMBL" id="RZU02020.1"/>
    </source>
</evidence>